<dbReference type="Proteomes" id="UP000275027">
    <property type="component" value="Unassembled WGS sequence"/>
</dbReference>
<reference evidence="1 2" key="1">
    <citation type="submission" date="2018-10" db="EMBL/GenBank/DDBJ databases">
        <title>Genomic Encyclopedia of Archaeal and Bacterial Type Strains, Phase II (KMG-II): from individual species to whole genera.</title>
        <authorList>
            <person name="Goeker M."/>
        </authorList>
    </citation>
    <scope>NUCLEOTIDE SEQUENCE [LARGE SCALE GENOMIC DNA]</scope>
    <source>
        <strain evidence="1 2">DSM 21886</strain>
    </source>
</reference>
<protein>
    <submittedName>
        <fullName evidence="1">Uncharacterized protein</fullName>
    </submittedName>
</protein>
<gene>
    <name evidence="1" type="ORF">CLV50_2580</name>
</gene>
<evidence type="ECO:0000313" key="1">
    <source>
        <dbReference type="EMBL" id="RLJ23876.1"/>
    </source>
</evidence>
<sequence length="65" mass="6474">MLESDKAEIFVTLLSSIEVDVSTLATGAISFSGFSSIAGTGSATTGGVATWIISGDFTGISSTLP</sequence>
<proteinExistence type="predicted"/>
<name>A0A497U836_9FLAO</name>
<evidence type="ECO:0000313" key="2">
    <source>
        <dbReference type="Proteomes" id="UP000275027"/>
    </source>
</evidence>
<accession>A0A497U836</accession>
<dbReference type="AlphaFoldDB" id="A0A497U836"/>
<comment type="caution">
    <text evidence="1">The sequence shown here is derived from an EMBL/GenBank/DDBJ whole genome shotgun (WGS) entry which is preliminary data.</text>
</comment>
<organism evidence="1 2">
    <name type="scientific">Flavobacterium lindanitolerans</name>
    <dbReference type="NCBI Taxonomy" id="428988"/>
    <lineage>
        <taxon>Bacteria</taxon>
        <taxon>Pseudomonadati</taxon>
        <taxon>Bacteroidota</taxon>
        <taxon>Flavobacteriia</taxon>
        <taxon>Flavobacteriales</taxon>
        <taxon>Flavobacteriaceae</taxon>
        <taxon>Flavobacterium</taxon>
    </lineage>
</organism>
<dbReference type="EMBL" id="RCCB01000013">
    <property type="protein sequence ID" value="RLJ23876.1"/>
    <property type="molecule type" value="Genomic_DNA"/>
</dbReference>
<dbReference type="RefSeq" id="WP_101472489.1">
    <property type="nucleotide sequence ID" value="NZ_PJND01000009.1"/>
</dbReference>